<dbReference type="Pfam" id="PF00226">
    <property type="entry name" value="DnaJ"/>
    <property type="match status" value="1"/>
</dbReference>
<name>A0A8W8HWK5_MAGGI</name>
<evidence type="ECO:0000256" key="1">
    <source>
        <dbReference type="SAM" id="Coils"/>
    </source>
</evidence>
<dbReference type="AlphaFoldDB" id="A0A8W8HWK5"/>
<dbReference type="PROSITE" id="PS50076">
    <property type="entry name" value="DNAJ_2"/>
    <property type="match status" value="1"/>
</dbReference>
<feature type="domain" description="J" evidence="2">
    <location>
        <begin position="33"/>
        <end position="101"/>
    </location>
</feature>
<accession>A0A8W8HWK5</accession>
<dbReference type="EnsemblMetazoa" id="G11269.1">
    <property type="protein sequence ID" value="G11269.1:cds"/>
    <property type="gene ID" value="G11269"/>
</dbReference>
<protein>
    <recommendedName>
        <fullName evidence="2">J domain-containing protein</fullName>
    </recommendedName>
</protein>
<dbReference type="OMA" id="TAYEYCL"/>
<sequence length="196" mass="22626">MSFLRCFYKIRPVLTRPFSVSSKSLSRFKDIATCHEILGVKVDSTKEQIKEAFFEKSKQLHPDVDTGDLEKFKELNDAYTKCLNYVRAPNDTLMQEYQDHAKEKAESKESPHSPFIVENFVEYSVIFSICFVAAYFVADALYRFHPLSDGLSSLDESSGDKLVEYKRQIAKLEQEQYEWQARHKELLSKQAASKGS</sequence>
<evidence type="ECO:0000313" key="4">
    <source>
        <dbReference type="Proteomes" id="UP000005408"/>
    </source>
</evidence>
<evidence type="ECO:0000259" key="2">
    <source>
        <dbReference type="PROSITE" id="PS50076"/>
    </source>
</evidence>
<evidence type="ECO:0000313" key="3">
    <source>
        <dbReference type="EnsemblMetazoa" id="G11269.6:cds"/>
    </source>
</evidence>
<dbReference type="RefSeq" id="XP_011437954.2">
    <property type="nucleotide sequence ID" value="XM_011439652.4"/>
</dbReference>
<proteinExistence type="predicted"/>
<dbReference type="SMART" id="SM00271">
    <property type="entry name" value="DnaJ"/>
    <property type="match status" value="1"/>
</dbReference>
<dbReference type="Proteomes" id="UP000005408">
    <property type="component" value="Unassembled WGS sequence"/>
</dbReference>
<dbReference type="PANTHER" id="PTHR44825:SF1">
    <property type="entry name" value="DNAJ HOMOLOG SUBFAMILY C MEMBER 4"/>
    <property type="match status" value="1"/>
</dbReference>
<dbReference type="GeneID" id="105335660"/>
<dbReference type="Gene3D" id="1.10.287.110">
    <property type="entry name" value="DnaJ domain"/>
    <property type="match status" value="1"/>
</dbReference>
<dbReference type="InterPro" id="IPR001623">
    <property type="entry name" value="DnaJ_domain"/>
</dbReference>
<organism evidence="3 4">
    <name type="scientific">Magallana gigas</name>
    <name type="common">Pacific oyster</name>
    <name type="synonym">Crassostrea gigas</name>
    <dbReference type="NCBI Taxonomy" id="29159"/>
    <lineage>
        <taxon>Eukaryota</taxon>
        <taxon>Metazoa</taxon>
        <taxon>Spiralia</taxon>
        <taxon>Lophotrochozoa</taxon>
        <taxon>Mollusca</taxon>
        <taxon>Bivalvia</taxon>
        <taxon>Autobranchia</taxon>
        <taxon>Pteriomorphia</taxon>
        <taxon>Ostreida</taxon>
        <taxon>Ostreoidea</taxon>
        <taxon>Ostreidae</taxon>
        <taxon>Magallana</taxon>
    </lineage>
</organism>
<dbReference type="OrthoDB" id="552049at2759"/>
<keyword evidence="1" id="KW-0175">Coiled coil</keyword>
<dbReference type="SUPFAM" id="SSF46565">
    <property type="entry name" value="Chaperone J-domain"/>
    <property type="match status" value="1"/>
</dbReference>
<dbReference type="InterPro" id="IPR052763">
    <property type="entry name" value="DnaJ_C4"/>
</dbReference>
<dbReference type="EnsemblMetazoa" id="G11269.2">
    <property type="protein sequence ID" value="G11269.2:cds"/>
    <property type="gene ID" value="G11269"/>
</dbReference>
<dbReference type="CDD" id="cd06257">
    <property type="entry name" value="DnaJ"/>
    <property type="match status" value="1"/>
</dbReference>
<dbReference type="KEGG" id="crg:105335660"/>
<dbReference type="EnsemblMetazoa" id="G11269.6">
    <property type="protein sequence ID" value="G11269.6:cds"/>
    <property type="gene ID" value="G11269"/>
</dbReference>
<dbReference type="PANTHER" id="PTHR44825">
    <property type="match status" value="1"/>
</dbReference>
<dbReference type="InterPro" id="IPR036869">
    <property type="entry name" value="J_dom_sf"/>
</dbReference>
<reference evidence="3" key="1">
    <citation type="submission" date="2022-08" db="UniProtKB">
        <authorList>
            <consortium name="EnsemblMetazoa"/>
        </authorList>
    </citation>
    <scope>IDENTIFICATION</scope>
    <source>
        <strain evidence="3">05x7-T-G4-1.051#20</strain>
    </source>
</reference>
<feature type="coiled-coil region" evidence="1">
    <location>
        <begin position="155"/>
        <end position="189"/>
    </location>
</feature>
<keyword evidence="4" id="KW-1185">Reference proteome</keyword>